<proteinExistence type="predicted"/>
<protein>
    <recommendedName>
        <fullName evidence="1">GRF-like zinc ribbon domain-containing protein</fullName>
    </recommendedName>
</protein>
<dbReference type="InterPro" id="IPR056444">
    <property type="entry name" value="Zn_ribbon_GRF_2"/>
</dbReference>
<name>A0AAN7ADN7_9PEZI</name>
<feature type="domain" description="GRF-like zinc ribbon" evidence="1">
    <location>
        <begin position="19"/>
        <end position="63"/>
    </location>
</feature>
<dbReference type="Pfam" id="PF23549">
    <property type="entry name" value="Zn_ribbon_GRF_2"/>
    <property type="match status" value="1"/>
</dbReference>
<sequence>MSSLPQNVRPDLVPPPSEPPICFQCSGPSIKRITQEGNPNGNAGRPYFKCSSCSKFLVFADPRGNLPENPPCQECGEPSKQQITGSYSQTQSPFRALHYVCSLGKCDFYEPVLEAGRQKVLTADEVTSMISQGLI</sequence>
<evidence type="ECO:0000259" key="1">
    <source>
        <dbReference type="Pfam" id="PF23549"/>
    </source>
</evidence>
<accession>A0AAN7ADN7</accession>
<dbReference type="Proteomes" id="UP001302126">
    <property type="component" value="Unassembled WGS sequence"/>
</dbReference>
<evidence type="ECO:0000313" key="3">
    <source>
        <dbReference type="Proteomes" id="UP001302126"/>
    </source>
</evidence>
<organism evidence="2 3">
    <name type="scientific">Podospora australis</name>
    <dbReference type="NCBI Taxonomy" id="1536484"/>
    <lineage>
        <taxon>Eukaryota</taxon>
        <taxon>Fungi</taxon>
        <taxon>Dikarya</taxon>
        <taxon>Ascomycota</taxon>
        <taxon>Pezizomycotina</taxon>
        <taxon>Sordariomycetes</taxon>
        <taxon>Sordariomycetidae</taxon>
        <taxon>Sordariales</taxon>
        <taxon>Podosporaceae</taxon>
        <taxon>Podospora</taxon>
    </lineage>
</organism>
<gene>
    <name evidence="2" type="ORF">QBC35DRAFT_443502</name>
</gene>
<comment type="caution">
    <text evidence="2">The sequence shown here is derived from an EMBL/GenBank/DDBJ whole genome shotgun (WGS) entry which is preliminary data.</text>
</comment>
<keyword evidence="3" id="KW-1185">Reference proteome</keyword>
<dbReference type="AlphaFoldDB" id="A0AAN7ADN7"/>
<evidence type="ECO:0000313" key="2">
    <source>
        <dbReference type="EMBL" id="KAK4183368.1"/>
    </source>
</evidence>
<reference evidence="2" key="2">
    <citation type="submission" date="2023-05" db="EMBL/GenBank/DDBJ databases">
        <authorList>
            <consortium name="Lawrence Berkeley National Laboratory"/>
            <person name="Steindorff A."/>
            <person name="Hensen N."/>
            <person name="Bonometti L."/>
            <person name="Westerberg I."/>
            <person name="Brannstrom I.O."/>
            <person name="Guillou S."/>
            <person name="Cros-Aarteil S."/>
            <person name="Calhoun S."/>
            <person name="Haridas S."/>
            <person name="Kuo A."/>
            <person name="Mondo S."/>
            <person name="Pangilinan J."/>
            <person name="Riley R."/>
            <person name="Labutti K."/>
            <person name="Andreopoulos B."/>
            <person name="Lipzen A."/>
            <person name="Chen C."/>
            <person name="Yanf M."/>
            <person name="Daum C."/>
            <person name="Ng V."/>
            <person name="Clum A."/>
            <person name="Ohm R."/>
            <person name="Martin F."/>
            <person name="Silar P."/>
            <person name="Natvig D."/>
            <person name="Lalanne C."/>
            <person name="Gautier V."/>
            <person name="Ament-Velasquez S.L."/>
            <person name="Kruys A."/>
            <person name="Hutchinson M.I."/>
            <person name="Powell A.J."/>
            <person name="Barry K."/>
            <person name="Miller A.N."/>
            <person name="Grigoriev I.V."/>
            <person name="Debuchy R."/>
            <person name="Gladieux P."/>
            <person name="Thoren M.H."/>
            <person name="Johannesson H."/>
        </authorList>
    </citation>
    <scope>NUCLEOTIDE SEQUENCE</scope>
    <source>
        <strain evidence="2">PSN309</strain>
    </source>
</reference>
<dbReference type="EMBL" id="MU864554">
    <property type="protein sequence ID" value="KAK4183368.1"/>
    <property type="molecule type" value="Genomic_DNA"/>
</dbReference>
<reference evidence="2" key="1">
    <citation type="journal article" date="2023" name="Mol. Phylogenet. Evol.">
        <title>Genome-scale phylogeny and comparative genomics of the fungal order Sordariales.</title>
        <authorList>
            <person name="Hensen N."/>
            <person name="Bonometti L."/>
            <person name="Westerberg I."/>
            <person name="Brannstrom I.O."/>
            <person name="Guillou S."/>
            <person name="Cros-Aarteil S."/>
            <person name="Calhoun S."/>
            <person name="Haridas S."/>
            <person name="Kuo A."/>
            <person name="Mondo S."/>
            <person name="Pangilinan J."/>
            <person name="Riley R."/>
            <person name="LaButti K."/>
            <person name="Andreopoulos B."/>
            <person name="Lipzen A."/>
            <person name="Chen C."/>
            <person name="Yan M."/>
            <person name="Daum C."/>
            <person name="Ng V."/>
            <person name="Clum A."/>
            <person name="Steindorff A."/>
            <person name="Ohm R.A."/>
            <person name="Martin F."/>
            <person name="Silar P."/>
            <person name="Natvig D.O."/>
            <person name="Lalanne C."/>
            <person name="Gautier V."/>
            <person name="Ament-Velasquez S.L."/>
            <person name="Kruys A."/>
            <person name="Hutchinson M.I."/>
            <person name="Powell A.J."/>
            <person name="Barry K."/>
            <person name="Miller A.N."/>
            <person name="Grigoriev I.V."/>
            <person name="Debuchy R."/>
            <person name="Gladieux P."/>
            <person name="Hiltunen Thoren M."/>
            <person name="Johannesson H."/>
        </authorList>
    </citation>
    <scope>NUCLEOTIDE SEQUENCE</scope>
    <source>
        <strain evidence="2">PSN309</strain>
    </source>
</reference>